<dbReference type="PANTHER" id="PTHR13903:SF8">
    <property type="entry name" value="PIRIN"/>
    <property type="match status" value="1"/>
</dbReference>
<dbReference type="CDD" id="cd02247">
    <property type="entry name" value="cupin_pirin_C"/>
    <property type="match status" value="1"/>
</dbReference>
<dbReference type="GO" id="GO:0046872">
    <property type="term" value="F:metal ion binding"/>
    <property type="evidence" value="ECO:0007669"/>
    <property type="project" value="UniProtKB-KW"/>
</dbReference>
<feature type="binding site" evidence="2">
    <location>
        <position position="66"/>
    </location>
    <ligand>
        <name>Fe cation</name>
        <dbReference type="ChEBI" id="CHEBI:24875"/>
    </ligand>
</feature>
<evidence type="ECO:0000313" key="7">
    <source>
        <dbReference type="Proteomes" id="UP000093173"/>
    </source>
</evidence>
<dbReference type="InterPro" id="IPR008778">
    <property type="entry name" value="Pirin_C_dom"/>
</dbReference>
<dbReference type="RefSeq" id="WP_065576678.1">
    <property type="nucleotide sequence ID" value="NZ_JBNGCH010000410.1"/>
</dbReference>
<comment type="similarity">
    <text evidence="1 3">Belongs to the pirin family.</text>
</comment>
<dbReference type="CDD" id="cd02909">
    <property type="entry name" value="cupin_pirin_N"/>
    <property type="match status" value="1"/>
</dbReference>
<dbReference type="Pfam" id="PF02678">
    <property type="entry name" value="Pirin"/>
    <property type="match status" value="1"/>
</dbReference>
<feature type="domain" description="Pirin N-terminal" evidence="4">
    <location>
        <begin position="28"/>
        <end position="128"/>
    </location>
</feature>
<reference evidence="7" key="1">
    <citation type="submission" date="2016-06" db="EMBL/GenBank/DDBJ databases">
        <authorList>
            <person name="Hehemann J.-H."/>
            <person name="Arevalo P."/>
            <person name="Datta M.S."/>
            <person name="Polz M.F."/>
        </authorList>
    </citation>
    <scope>NUCLEOTIDE SEQUENCE [LARGE SCALE GENOMIC DNA]</scope>
    <source>
        <strain evidence="7">9CSC122</strain>
    </source>
</reference>
<accession>A0A1B9R0E9</accession>
<keyword evidence="6" id="KW-0223">Dioxygenase</keyword>
<keyword evidence="6" id="KW-0560">Oxidoreductase</keyword>
<dbReference type="PANTHER" id="PTHR13903">
    <property type="entry name" value="PIRIN-RELATED"/>
    <property type="match status" value="1"/>
</dbReference>
<feature type="binding site" evidence="2">
    <location>
        <position position="112"/>
    </location>
    <ligand>
        <name>Fe cation</name>
        <dbReference type="ChEBI" id="CHEBI:24875"/>
    </ligand>
</feature>
<dbReference type="Gene3D" id="2.60.120.10">
    <property type="entry name" value="Jelly Rolls"/>
    <property type="match status" value="2"/>
</dbReference>
<evidence type="ECO:0000313" key="6">
    <source>
        <dbReference type="EMBL" id="OCH76881.1"/>
    </source>
</evidence>
<dbReference type="SUPFAM" id="SSF51182">
    <property type="entry name" value="RmlC-like cupins"/>
    <property type="match status" value="1"/>
</dbReference>
<protein>
    <submittedName>
        <fullName evidence="6">Quercetin 2,3-dioxygenase</fullName>
    </submittedName>
</protein>
<dbReference type="Pfam" id="PF05726">
    <property type="entry name" value="Pirin_C"/>
    <property type="match status" value="1"/>
</dbReference>
<dbReference type="Proteomes" id="UP000093173">
    <property type="component" value="Unassembled WGS sequence"/>
</dbReference>
<keyword evidence="2" id="KW-0408">Iron</keyword>
<comment type="cofactor">
    <cofactor evidence="2">
        <name>Fe cation</name>
        <dbReference type="ChEBI" id="CHEBI:24875"/>
    </cofactor>
    <text evidence="2">Binds 1 Fe cation per subunit.</text>
</comment>
<feature type="binding site" evidence="2">
    <location>
        <position position="110"/>
    </location>
    <ligand>
        <name>Fe cation</name>
        <dbReference type="ChEBI" id="CHEBI:24875"/>
    </ligand>
</feature>
<dbReference type="AlphaFoldDB" id="A0A1B9R0E9"/>
<evidence type="ECO:0000256" key="3">
    <source>
        <dbReference type="RuleBase" id="RU003457"/>
    </source>
</evidence>
<evidence type="ECO:0000256" key="1">
    <source>
        <dbReference type="ARBA" id="ARBA00008416"/>
    </source>
</evidence>
<evidence type="ECO:0000256" key="2">
    <source>
        <dbReference type="PIRSR" id="PIRSR006232-1"/>
    </source>
</evidence>
<keyword evidence="7" id="KW-1185">Reference proteome</keyword>
<dbReference type="PIRSF" id="PIRSF006232">
    <property type="entry name" value="Pirin"/>
    <property type="match status" value="1"/>
</dbReference>
<dbReference type="InterPro" id="IPR012093">
    <property type="entry name" value="Pirin"/>
</dbReference>
<dbReference type="InterPro" id="IPR003829">
    <property type="entry name" value="Pirin_N_dom"/>
</dbReference>
<keyword evidence="2" id="KW-0479">Metal-binding</keyword>
<proteinExistence type="inferred from homology"/>
<dbReference type="InterPro" id="IPR014710">
    <property type="entry name" value="RmlC-like_jellyroll"/>
</dbReference>
<name>A0A1B9R0E9_9VIBR</name>
<sequence>MNVTQEKTSYRPLTRVFKGIKTSDGDGVKLTRIIGTNELNMLDPFLLLDCFESDQASDYIGGFPTHPHRGFETVTYLHHGNMRHKDSAGHEGVIRSGGVQWMTAGKGILHSEMPEQDHGLLKGFQLWVNLPQTAKMVEPDYQEFLPEHTPLEQRSDGVSVRVISGETDHGTKGPVNNTYTSPLFLDVTVPQGGHFEQQIPAGHNAFIYVVEGSVSVKEHAENQASREPGRDDAAQVINKKYIGIFGEGEQVFIEAHQNAQFLLLSGQPLNEPVARSGPFVMNTREELMQAYQDYNNGLFT</sequence>
<evidence type="ECO:0000259" key="4">
    <source>
        <dbReference type="Pfam" id="PF02678"/>
    </source>
</evidence>
<feature type="binding site" evidence="2">
    <location>
        <position position="68"/>
    </location>
    <ligand>
        <name>Fe cation</name>
        <dbReference type="ChEBI" id="CHEBI:24875"/>
    </ligand>
</feature>
<dbReference type="EMBL" id="MAJZ01000410">
    <property type="protein sequence ID" value="OCH76881.1"/>
    <property type="molecule type" value="Genomic_DNA"/>
</dbReference>
<dbReference type="InterPro" id="IPR011051">
    <property type="entry name" value="RmlC_Cupin_sf"/>
</dbReference>
<evidence type="ECO:0000259" key="5">
    <source>
        <dbReference type="Pfam" id="PF05726"/>
    </source>
</evidence>
<organism evidence="6 7">
    <name type="scientific">Vibrio genomosp. F10</name>
    <dbReference type="NCBI Taxonomy" id="723171"/>
    <lineage>
        <taxon>Bacteria</taxon>
        <taxon>Pseudomonadati</taxon>
        <taxon>Pseudomonadota</taxon>
        <taxon>Gammaproteobacteria</taxon>
        <taxon>Vibrionales</taxon>
        <taxon>Vibrionaceae</taxon>
        <taxon>Vibrio</taxon>
    </lineage>
</organism>
<comment type="caution">
    <text evidence="6">The sequence shown here is derived from an EMBL/GenBank/DDBJ whole genome shotgun (WGS) entry which is preliminary data.</text>
</comment>
<gene>
    <name evidence="6" type="ORF">A6E14_08525</name>
</gene>
<feature type="domain" description="Pirin C-terminal" evidence="5">
    <location>
        <begin position="185"/>
        <end position="299"/>
    </location>
</feature>
<dbReference type="GO" id="GO:0051213">
    <property type="term" value="F:dioxygenase activity"/>
    <property type="evidence" value="ECO:0007669"/>
    <property type="project" value="UniProtKB-KW"/>
</dbReference>